<dbReference type="Pfam" id="PF12580">
    <property type="entry name" value="TPPII"/>
    <property type="match status" value="1"/>
</dbReference>
<dbReference type="GO" id="GO:0005829">
    <property type="term" value="C:cytosol"/>
    <property type="evidence" value="ECO:0007669"/>
    <property type="project" value="TreeGrafter"/>
</dbReference>
<feature type="domain" description="Tripeptidyl peptidase II second Ig-like" evidence="11">
    <location>
        <begin position="841"/>
        <end position="1017"/>
    </location>
</feature>
<organism evidence="14 15">
    <name type="scientific">Schizosaccharomyces osmophilus</name>
    <dbReference type="NCBI Taxonomy" id="2545709"/>
    <lineage>
        <taxon>Eukaryota</taxon>
        <taxon>Fungi</taxon>
        <taxon>Dikarya</taxon>
        <taxon>Ascomycota</taxon>
        <taxon>Taphrinomycotina</taxon>
        <taxon>Schizosaccharomycetes</taxon>
        <taxon>Schizosaccharomycetales</taxon>
        <taxon>Schizosaccharomycetaceae</taxon>
        <taxon>Schizosaccharomyces</taxon>
    </lineage>
</organism>
<proteinExistence type="inferred from homology"/>
<feature type="domain" description="Peptidase S8/S53" evidence="10">
    <location>
        <begin position="92"/>
        <end position="555"/>
    </location>
</feature>
<dbReference type="Gene3D" id="3.40.50.200">
    <property type="entry name" value="Peptidase S8/S53 domain"/>
    <property type="match status" value="2"/>
</dbReference>
<dbReference type="SUPFAM" id="SSF52743">
    <property type="entry name" value="Subtilisin-like"/>
    <property type="match status" value="1"/>
</dbReference>
<dbReference type="EMBL" id="CP115611">
    <property type="protein sequence ID" value="WBW72871.1"/>
    <property type="molecule type" value="Genomic_DNA"/>
</dbReference>
<dbReference type="PANTHER" id="PTHR43806:SF14">
    <property type="entry name" value="TRIPEPTIDYL-PEPTIDASE 2"/>
    <property type="match status" value="1"/>
</dbReference>
<dbReference type="PANTHER" id="PTHR43806">
    <property type="entry name" value="PEPTIDASE S8"/>
    <property type="match status" value="1"/>
</dbReference>
<evidence type="ECO:0000313" key="15">
    <source>
        <dbReference type="Proteomes" id="UP001212411"/>
    </source>
</evidence>
<comment type="similarity">
    <text evidence="2 8">Belongs to the peptidase S8 family.</text>
</comment>
<dbReference type="GO" id="GO:0008240">
    <property type="term" value="F:tripeptidyl-peptidase activity"/>
    <property type="evidence" value="ECO:0007669"/>
    <property type="project" value="UniProtKB-EC"/>
</dbReference>
<dbReference type="Pfam" id="PF21223">
    <property type="entry name" value="TPPII_Ig-like-1"/>
    <property type="match status" value="1"/>
</dbReference>
<evidence type="ECO:0000259" key="12">
    <source>
        <dbReference type="Pfam" id="PF21223"/>
    </source>
</evidence>
<dbReference type="GO" id="GO:0004177">
    <property type="term" value="F:aminopeptidase activity"/>
    <property type="evidence" value="ECO:0007669"/>
    <property type="project" value="UniProtKB-KW"/>
</dbReference>
<dbReference type="GO" id="GO:0004252">
    <property type="term" value="F:serine-type endopeptidase activity"/>
    <property type="evidence" value="ECO:0007669"/>
    <property type="project" value="UniProtKB-UniRule"/>
</dbReference>
<protein>
    <recommendedName>
        <fullName evidence="3">tripeptidyl-peptidase II</fullName>
        <ecNumber evidence="3">3.4.14.10</ecNumber>
    </recommendedName>
</protein>
<feature type="coiled-coil region" evidence="9">
    <location>
        <begin position="202"/>
        <end position="256"/>
    </location>
</feature>
<keyword evidence="7 8" id="KW-0720">Serine protease</keyword>
<dbReference type="GO" id="GO:0006508">
    <property type="term" value="P:proteolysis"/>
    <property type="evidence" value="ECO:0007669"/>
    <property type="project" value="UniProtKB-KW"/>
</dbReference>
<evidence type="ECO:0000256" key="9">
    <source>
        <dbReference type="SAM" id="Coils"/>
    </source>
</evidence>
<dbReference type="CDD" id="cd04857">
    <property type="entry name" value="Peptidases_S8_Tripeptidyl_Aminopeptidase_II"/>
    <property type="match status" value="1"/>
</dbReference>
<dbReference type="InterPro" id="IPR023828">
    <property type="entry name" value="Peptidase_S8_Ser-AS"/>
</dbReference>
<dbReference type="EC" id="3.4.14.10" evidence="3"/>
<comment type="catalytic activity">
    <reaction evidence="1">
        <text>Release of an N-terminal tripeptide from a polypeptide.</text>
        <dbReference type="EC" id="3.4.14.10"/>
    </reaction>
</comment>
<dbReference type="InterPro" id="IPR046939">
    <property type="entry name" value="TPPII_C_sf"/>
</dbReference>
<keyword evidence="15" id="KW-1185">Reference proteome</keyword>
<evidence type="ECO:0000256" key="2">
    <source>
        <dbReference type="ARBA" id="ARBA00011073"/>
    </source>
</evidence>
<dbReference type="InterPro" id="IPR036852">
    <property type="entry name" value="Peptidase_S8/S53_dom_sf"/>
</dbReference>
<dbReference type="PROSITE" id="PS00137">
    <property type="entry name" value="SUBTILASE_HIS"/>
    <property type="match status" value="1"/>
</dbReference>
<dbReference type="AlphaFoldDB" id="A0AAF0AUU8"/>
<accession>A0AAF0AUU8</accession>
<dbReference type="InterPro" id="IPR050131">
    <property type="entry name" value="Peptidase_S8_subtilisin-like"/>
</dbReference>
<keyword evidence="5 8" id="KW-0645">Protease</keyword>
<dbReference type="InterPro" id="IPR048384">
    <property type="entry name" value="TPPII_GBD"/>
</dbReference>
<dbReference type="PROSITE" id="PS51892">
    <property type="entry name" value="SUBTILASE"/>
    <property type="match status" value="1"/>
</dbReference>
<reference evidence="14 15" key="1">
    <citation type="journal article" date="2023" name="G3 (Bethesda)">
        <title>A high-quality reference genome for the fission yeast Schizosaccharomyces osmophilus.</title>
        <authorList>
            <person name="Jia G.S."/>
            <person name="Zhang W.C."/>
            <person name="Liang Y."/>
            <person name="Liu X.H."/>
            <person name="Rhind N."/>
            <person name="Pidoux A."/>
            <person name="Brysch-Herzberg M."/>
            <person name="Du L.L."/>
        </authorList>
    </citation>
    <scope>NUCLEOTIDE SEQUENCE [LARGE SCALE GENOMIC DNA]</scope>
    <source>
        <strain evidence="14 15">CBS 15793</strain>
    </source>
</reference>
<feature type="active site" description="Charge relay system" evidence="8">
    <location>
        <position position="101"/>
    </location>
</feature>
<evidence type="ECO:0000256" key="3">
    <source>
        <dbReference type="ARBA" id="ARBA00012462"/>
    </source>
</evidence>
<keyword evidence="9" id="KW-0175">Coiled coil</keyword>
<evidence type="ECO:0000259" key="13">
    <source>
        <dbReference type="Pfam" id="PF21316"/>
    </source>
</evidence>
<evidence type="ECO:0000259" key="11">
    <source>
        <dbReference type="Pfam" id="PF12580"/>
    </source>
</evidence>
<dbReference type="KEGG" id="som:SOMG_02398"/>
<feature type="active site" description="Charge relay system" evidence="8">
    <location>
        <position position="515"/>
    </location>
</feature>
<dbReference type="InterPro" id="IPR022398">
    <property type="entry name" value="Peptidase_S8_His-AS"/>
</dbReference>
<evidence type="ECO:0000256" key="6">
    <source>
        <dbReference type="ARBA" id="ARBA00022801"/>
    </source>
</evidence>
<gene>
    <name evidence="14" type="primary">tpp2</name>
    <name evidence="14" type="ORF">SOMG_02398</name>
</gene>
<dbReference type="Gene3D" id="2.60.40.3170">
    <property type="match status" value="1"/>
</dbReference>
<dbReference type="GeneID" id="80875879"/>
<keyword evidence="6 8" id="KW-0378">Hydrolase</keyword>
<evidence type="ECO:0000256" key="8">
    <source>
        <dbReference type="PROSITE-ProRule" id="PRU01240"/>
    </source>
</evidence>
<evidence type="ECO:0000313" key="14">
    <source>
        <dbReference type="EMBL" id="WBW72871.1"/>
    </source>
</evidence>
<sequence length="1275" mass="141975">MQFSRIANPFFVASRGFWEIRLHIKNAPQTIFSSTISFFRPCKPRSFYFSRQYNTSMIPSDFSGNYFPFDGVVPKHETQAFEFLKKYPEYDGRGVTVGILDTGVDPGAPGLSLTSTGEAKFKNVVDCTGAGDVDTSLEVESLDNGTSNEYISVQGRSGRTLKLSKKWKNPSKKWRVGCKFGYDFFPSDLRKRLQGLETEDMNKNNRKLLQETTEEYAKFKAETPEIPTDKDKLLKLKELEARIECLKEFGEKFEKNGPLYDIVTFHDGEHWHVVVDASQSGDLTEQKPLRPFSVAQEWNTFGSKDLLSYGVHVYDNGNVTSLVAVSGTHGTHVGGIIGAHHPEKPDLNGAAPGCRLVSLMIGDGRLDSLETSHAFSRACTEIVKNEVDIINISFGEDAGVCDKGRVVELLRDELSGKRNVIIVSSAGNNGPAYTTVGAPGGTTTDVISVGAYVTGSMMQAQYSLLSNVRDTPYTWCSRGPTLDGDTGVSIYAPGGAITSVPPYSLQNSQLMNGTSMSSPSACGGIALILSALKAQNIAYTASGVKKAVMYTSKDVRDEFEAGMLQVDTAYSYLTESDAEAASSRSFTIKGNFGNSKRGVYLREMADLASPSRHTFTVAPKFEEGEEAAKSQFEVQISLATTQPWIQAPEYVMMAGTGRAISVRVDPTVLTTGFHFGKVKAFEATKASRRCLFEIPVTVMKPSTVVNANFSLRDVSFEPTLIRRNFLVPPKGATYAEIRVKAVSPLESSNMLWISTNQTLPQTKLKDASTELIMSVSDNEVTNKLVPIHDTHTLELCMAQWWSSLEPMTLDIDVNFHGIQILNGSEITLHGNKGLERLDCISVRREKFKPEISLDKFTESYKPTESVIQPLGERDILPDNQQLFELINTYPLTVEDKLDLTADFSVPHNMYDNGFNGIFFMIFDSQKQRVHYGDMYASSHSLEKGEYVYKIQLLSVDPIKLERFKNLTMKLTKKLKKSITLPLYSDHIDFCDNKKESFDRAVVEANIVKSFVVGTEIEEYPSEINDKSVLTGTLKFNDCDKASVPVSLIPSSKPIEKPSSTKETPNLVQLQVDLLSKLEGTDKDKHLKYLQSTYKNSLEVQLARLDTAKEDNERLSVAESILSLIDQEALSRYYSSQKKVDDTIPKDTILEKSTAMQKDAFIKALEVKCSLYAKQPSKDADGYCKSYQLLLNWLEDSDSRVAVIKKDYYKSLPQYGLALKALMKQINENGNSGKSDIAKLFDEEKDLLQKLGWTFWLDVSKVNSVKRIPPYGYELF</sequence>
<evidence type="ECO:0000256" key="4">
    <source>
        <dbReference type="ARBA" id="ARBA00022438"/>
    </source>
</evidence>
<dbReference type="InterPro" id="IPR022229">
    <property type="entry name" value="TPPII_Ig-like-2"/>
</dbReference>
<dbReference type="InterPro" id="IPR000209">
    <property type="entry name" value="Peptidase_S8/S53_dom"/>
</dbReference>
<evidence type="ECO:0000256" key="1">
    <source>
        <dbReference type="ARBA" id="ARBA00001910"/>
    </source>
</evidence>
<name>A0AAF0AUU8_9SCHI</name>
<dbReference type="Pfam" id="PF00082">
    <property type="entry name" value="Peptidase_S8"/>
    <property type="match status" value="1"/>
</dbReference>
<evidence type="ECO:0000256" key="7">
    <source>
        <dbReference type="ARBA" id="ARBA00022825"/>
    </source>
</evidence>
<dbReference type="InterPro" id="IPR034051">
    <property type="entry name" value="TPP_II_domain"/>
</dbReference>
<evidence type="ECO:0000256" key="5">
    <source>
        <dbReference type="ARBA" id="ARBA00022670"/>
    </source>
</evidence>
<dbReference type="InterPro" id="IPR046940">
    <property type="entry name" value="TPPII_Ig-like_sf"/>
</dbReference>
<dbReference type="RefSeq" id="XP_056037114.1">
    <property type="nucleotide sequence ID" value="XM_056181190.1"/>
</dbReference>
<dbReference type="PRINTS" id="PR00723">
    <property type="entry name" value="SUBTILISIN"/>
</dbReference>
<dbReference type="InterPro" id="IPR048383">
    <property type="entry name" value="TPPII_Ig-like-1"/>
</dbReference>
<dbReference type="Gene3D" id="1.25.40.710">
    <property type="match status" value="1"/>
</dbReference>
<dbReference type="InterPro" id="IPR015500">
    <property type="entry name" value="Peptidase_S8_subtilisin-rel"/>
</dbReference>
<feature type="domain" description="Tripeptidyl-peptidase II galactose-binding" evidence="13">
    <location>
        <begin position="716"/>
        <end position="804"/>
    </location>
</feature>
<feature type="active site" description="Charge relay system" evidence="8">
    <location>
        <position position="329"/>
    </location>
</feature>
<evidence type="ECO:0000259" key="10">
    <source>
        <dbReference type="Pfam" id="PF00082"/>
    </source>
</evidence>
<keyword evidence="4" id="KW-0031">Aminopeptidase</keyword>
<dbReference type="PROSITE" id="PS00138">
    <property type="entry name" value="SUBTILASE_SER"/>
    <property type="match status" value="1"/>
</dbReference>
<feature type="domain" description="Tripeptidyl-peptidase II first Ig-like" evidence="12">
    <location>
        <begin position="592"/>
        <end position="698"/>
    </location>
</feature>
<dbReference type="Proteomes" id="UP001212411">
    <property type="component" value="Chromosome 1"/>
</dbReference>
<dbReference type="Pfam" id="PF21316">
    <property type="entry name" value="TPPII_GBD"/>
    <property type="match status" value="1"/>
</dbReference>